<proteinExistence type="predicted"/>
<evidence type="ECO:0000313" key="1">
    <source>
        <dbReference type="EMBL" id="GJS79206.1"/>
    </source>
</evidence>
<protein>
    <submittedName>
        <fullName evidence="1">Uncharacterized protein</fullName>
    </submittedName>
</protein>
<evidence type="ECO:0000313" key="2">
    <source>
        <dbReference type="Proteomes" id="UP001151760"/>
    </source>
</evidence>
<sequence>MDDYNLQRGIQVILEASQAHANKPIPTTTDIHAQVVSMSASISTPITQDAPSTSMSSSSSNIQASVLHQCIAAGPNVEDDPFFHAVPHP</sequence>
<gene>
    <name evidence="1" type="ORF">Tco_0729087</name>
</gene>
<name>A0ABQ4YP12_9ASTR</name>
<dbReference type="Proteomes" id="UP001151760">
    <property type="component" value="Unassembled WGS sequence"/>
</dbReference>
<accession>A0ABQ4YP12</accession>
<dbReference type="EMBL" id="BQNB010010581">
    <property type="protein sequence ID" value="GJS79206.1"/>
    <property type="molecule type" value="Genomic_DNA"/>
</dbReference>
<keyword evidence="2" id="KW-1185">Reference proteome</keyword>
<organism evidence="1 2">
    <name type="scientific">Tanacetum coccineum</name>
    <dbReference type="NCBI Taxonomy" id="301880"/>
    <lineage>
        <taxon>Eukaryota</taxon>
        <taxon>Viridiplantae</taxon>
        <taxon>Streptophyta</taxon>
        <taxon>Embryophyta</taxon>
        <taxon>Tracheophyta</taxon>
        <taxon>Spermatophyta</taxon>
        <taxon>Magnoliopsida</taxon>
        <taxon>eudicotyledons</taxon>
        <taxon>Gunneridae</taxon>
        <taxon>Pentapetalae</taxon>
        <taxon>asterids</taxon>
        <taxon>campanulids</taxon>
        <taxon>Asterales</taxon>
        <taxon>Asteraceae</taxon>
        <taxon>Asteroideae</taxon>
        <taxon>Anthemideae</taxon>
        <taxon>Anthemidinae</taxon>
        <taxon>Tanacetum</taxon>
    </lineage>
</organism>
<reference evidence="1" key="2">
    <citation type="submission" date="2022-01" db="EMBL/GenBank/DDBJ databases">
        <authorList>
            <person name="Yamashiro T."/>
            <person name="Shiraishi A."/>
            <person name="Satake H."/>
            <person name="Nakayama K."/>
        </authorList>
    </citation>
    <scope>NUCLEOTIDE SEQUENCE</scope>
</reference>
<reference evidence="1" key="1">
    <citation type="journal article" date="2022" name="Int. J. Mol. Sci.">
        <title>Draft Genome of Tanacetum Coccineum: Genomic Comparison of Closely Related Tanacetum-Family Plants.</title>
        <authorList>
            <person name="Yamashiro T."/>
            <person name="Shiraishi A."/>
            <person name="Nakayama K."/>
            <person name="Satake H."/>
        </authorList>
    </citation>
    <scope>NUCLEOTIDE SEQUENCE</scope>
</reference>
<comment type="caution">
    <text evidence="1">The sequence shown here is derived from an EMBL/GenBank/DDBJ whole genome shotgun (WGS) entry which is preliminary data.</text>
</comment>